<evidence type="ECO:0000256" key="11">
    <source>
        <dbReference type="ARBA" id="ARBA00031120"/>
    </source>
</evidence>
<dbReference type="GO" id="GO:0005829">
    <property type="term" value="C:cytosol"/>
    <property type="evidence" value="ECO:0007669"/>
    <property type="project" value="UniProtKB-UniRule"/>
</dbReference>
<dbReference type="Pfam" id="PF04909">
    <property type="entry name" value="Amidohydro_2"/>
    <property type="match status" value="1"/>
</dbReference>
<comment type="function">
    <text evidence="10">Converts alpha-amino-beta-carboxymuconate-epsilon-semialdehyde (ACMS) to alpha-aminomuconate semialdehyde (AMS). ACMS can be converted non-enzymatically to quinolate (QA), a key precursor of NAD, and a potent endogenous excitotoxin of neuronal cells which is implicated in the pathogenesis of various neurodegenerative disorders. In the presence of ACMSD, ACMS is converted to AMS, a benign catabolite. ACMSD ultimately controls the metabolic fate of tryptophan catabolism along the kynurenine pathway.</text>
</comment>
<comment type="pathway">
    <text evidence="1 12">Secondary metabolite metabolism; quinolate metabolism.</text>
</comment>
<dbReference type="InterPro" id="IPR032465">
    <property type="entry name" value="ACMSD"/>
</dbReference>
<comment type="catalytic activity">
    <reaction evidence="12">
        <text>2-amino-3-carboxymuconate 6-semialdehyde + H(+) = 2-aminomuconate 6-semialdehyde + CO2</text>
        <dbReference type="Rhea" id="RHEA:16557"/>
        <dbReference type="ChEBI" id="CHEBI:15378"/>
        <dbReference type="ChEBI" id="CHEBI:16526"/>
        <dbReference type="ChEBI" id="CHEBI:77634"/>
        <dbReference type="ChEBI" id="CHEBI:77803"/>
        <dbReference type="EC" id="4.1.1.45"/>
    </reaction>
</comment>
<feature type="domain" description="Amidohydrolase-related" evidence="13">
    <location>
        <begin position="12"/>
        <end position="341"/>
    </location>
</feature>
<dbReference type="GO" id="GO:0046872">
    <property type="term" value="F:metal ion binding"/>
    <property type="evidence" value="ECO:0007669"/>
    <property type="project" value="UniProtKB-KW"/>
</dbReference>
<evidence type="ECO:0000256" key="2">
    <source>
        <dbReference type="ARBA" id="ARBA00005871"/>
    </source>
</evidence>
<evidence type="ECO:0000256" key="8">
    <source>
        <dbReference type="ARBA" id="ARBA00022833"/>
    </source>
</evidence>
<evidence type="ECO:0000256" key="4">
    <source>
        <dbReference type="ARBA" id="ARBA00012365"/>
    </source>
</evidence>
<keyword evidence="8" id="KW-0862">Zinc</keyword>
<reference evidence="15" key="2">
    <citation type="submission" date="2020-10" db="UniProtKB">
        <authorList>
            <consortium name="WormBaseParasite"/>
        </authorList>
    </citation>
    <scope>IDENTIFICATION</scope>
</reference>
<sequence length="353" mass="40325">MFTSASKDRKFDIHAHALPSKVPDFEKEFGYGGFLTLEHTNNPDGTANMMKDGKLFRVVQKNCYDTDERIRDMDRSHVSVQAVSTVPVMFSYWAKPEHTARISRFLNDDLYNECRKYPTRLVPLGTLPMNDVELAVYEMRRCVTELGMTGFEIGSNVNGKNLDDPVFYPLYKEAEQLDVCLFVHPWDMHNWDGRLSKYWLPWLVGMPSETAQSICCIVMGGILERFPRLKLCFAHGGGAYPQISGRVAHGFKVRPDLCATDCEKNPREFNGKFWTDSLVHDPNALRLLIETVGKDKIILGTDYPFPLGELEPGKVVVDYHEFTPQDKDQLLWQNAISLLRLDASKLAHDHFTV</sequence>
<dbReference type="PANTHER" id="PTHR21240">
    <property type="entry name" value="2-AMINO-3-CARBOXYLMUCONATE-6-SEMIALDEHYDE DECARBOXYLASE"/>
    <property type="match status" value="1"/>
</dbReference>
<keyword evidence="7 12" id="KW-0210">Decarboxylase</keyword>
<dbReference type="AlphaFoldDB" id="A0A7E4W4B2"/>
<evidence type="ECO:0000256" key="7">
    <source>
        <dbReference type="ARBA" id="ARBA00022793"/>
    </source>
</evidence>
<proteinExistence type="inferred from homology"/>
<dbReference type="PANTHER" id="PTHR21240:SF27">
    <property type="entry name" value="2-AMINO-3-CARBOXYMUCONATE-6-SEMIALDEHYDE DECARBOXYLASE"/>
    <property type="match status" value="1"/>
</dbReference>
<dbReference type="EC" id="4.1.1.45" evidence="4 12"/>
<evidence type="ECO:0000256" key="12">
    <source>
        <dbReference type="RuleBase" id="RU366045"/>
    </source>
</evidence>
<dbReference type="GO" id="GO:1901606">
    <property type="term" value="P:alpha-amino acid catabolic process"/>
    <property type="evidence" value="ECO:0007669"/>
    <property type="project" value="UniProtKB-ARBA"/>
</dbReference>
<comment type="subunit">
    <text evidence="3 12">Monomer.</text>
</comment>
<dbReference type="GO" id="GO:1904985">
    <property type="term" value="P:negative regulation of quinolinate biosynthetic process"/>
    <property type="evidence" value="ECO:0007669"/>
    <property type="project" value="UniProtKB-UniRule"/>
</dbReference>
<reference evidence="14" key="1">
    <citation type="journal article" date="2013" name="Genetics">
        <title>The draft genome and transcriptome of Panagrellus redivivus are shaped by the harsh demands of a free-living lifestyle.</title>
        <authorList>
            <person name="Srinivasan J."/>
            <person name="Dillman A.R."/>
            <person name="Macchietto M.G."/>
            <person name="Heikkinen L."/>
            <person name="Lakso M."/>
            <person name="Fracchia K.M."/>
            <person name="Antoshechkin I."/>
            <person name="Mortazavi A."/>
            <person name="Wong G."/>
            <person name="Sternberg P.W."/>
        </authorList>
    </citation>
    <scope>NUCLEOTIDE SEQUENCE [LARGE SCALE GENOMIC DNA]</scope>
    <source>
        <strain evidence="14">MT8872</strain>
    </source>
</reference>
<evidence type="ECO:0000256" key="1">
    <source>
        <dbReference type="ARBA" id="ARBA00005079"/>
    </source>
</evidence>
<evidence type="ECO:0000256" key="3">
    <source>
        <dbReference type="ARBA" id="ARBA00011245"/>
    </source>
</evidence>
<dbReference type="GO" id="GO:0019748">
    <property type="term" value="P:secondary metabolic process"/>
    <property type="evidence" value="ECO:0007669"/>
    <property type="project" value="TreeGrafter"/>
</dbReference>
<keyword evidence="9 12" id="KW-0456">Lyase</keyword>
<dbReference type="GO" id="GO:0170033">
    <property type="term" value="P:L-amino acid metabolic process"/>
    <property type="evidence" value="ECO:0007669"/>
    <property type="project" value="UniProtKB-ARBA"/>
</dbReference>
<comment type="similarity">
    <text evidence="2">Belongs to the metallo-dependent hydrolases superfamily. ACMSD family.</text>
</comment>
<evidence type="ECO:0000256" key="5">
    <source>
        <dbReference type="ARBA" id="ARBA00021214"/>
    </source>
</evidence>
<dbReference type="InterPro" id="IPR032466">
    <property type="entry name" value="Metal_Hydrolase"/>
</dbReference>
<dbReference type="GO" id="GO:0016787">
    <property type="term" value="F:hydrolase activity"/>
    <property type="evidence" value="ECO:0007669"/>
    <property type="project" value="InterPro"/>
</dbReference>
<keyword evidence="6" id="KW-0479">Metal-binding</keyword>
<dbReference type="GO" id="GO:0001760">
    <property type="term" value="F:aminocarboxymuconate-semialdehyde decarboxylase activity"/>
    <property type="evidence" value="ECO:0007669"/>
    <property type="project" value="UniProtKB-UniRule"/>
</dbReference>
<dbReference type="Proteomes" id="UP000492821">
    <property type="component" value="Unassembled WGS sequence"/>
</dbReference>
<dbReference type="InterPro" id="IPR006680">
    <property type="entry name" value="Amidohydro-rel"/>
</dbReference>
<name>A0A7E4W4B2_PANRE</name>
<protein>
    <recommendedName>
        <fullName evidence="5 12">2-amino-3-carboxymuconate-6-semialdehyde decarboxylase</fullName>
        <ecNumber evidence="4 12">4.1.1.45</ecNumber>
    </recommendedName>
    <alternativeName>
        <fullName evidence="11 12">Picolinate carboxylase</fullName>
    </alternativeName>
</protein>
<evidence type="ECO:0000259" key="13">
    <source>
        <dbReference type="Pfam" id="PF04909"/>
    </source>
</evidence>
<dbReference type="SUPFAM" id="SSF51556">
    <property type="entry name" value="Metallo-dependent hydrolases"/>
    <property type="match status" value="1"/>
</dbReference>
<dbReference type="WBParaSite" id="Pan_g7349.t1">
    <property type="protein sequence ID" value="Pan_g7349.t1"/>
    <property type="gene ID" value="Pan_g7349"/>
</dbReference>
<dbReference type="UniPathway" id="UPA00270"/>
<evidence type="ECO:0000313" key="14">
    <source>
        <dbReference type="Proteomes" id="UP000492821"/>
    </source>
</evidence>
<accession>A0A7E4W4B2</accession>
<dbReference type="FunFam" id="3.20.20.140:FF:000029">
    <property type="entry name" value="2-amino-3-carboxymuconate-6-semialdehyde decarboxylase"/>
    <property type="match status" value="1"/>
</dbReference>
<evidence type="ECO:0000256" key="6">
    <source>
        <dbReference type="ARBA" id="ARBA00022723"/>
    </source>
</evidence>
<evidence type="ECO:0000256" key="9">
    <source>
        <dbReference type="ARBA" id="ARBA00023239"/>
    </source>
</evidence>
<evidence type="ECO:0000313" key="15">
    <source>
        <dbReference type="WBParaSite" id="Pan_g7349.t1"/>
    </source>
</evidence>
<dbReference type="Gene3D" id="3.20.20.140">
    <property type="entry name" value="Metal-dependent hydrolases"/>
    <property type="match status" value="1"/>
</dbReference>
<keyword evidence="14" id="KW-1185">Reference proteome</keyword>
<organism evidence="14 15">
    <name type="scientific">Panagrellus redivivus</name>
    <name type="common">Microworm</name>
    <dbReference type="NCBI Taxonomy" id="6233"/>
    <lineage>
        <taxon>Eukaryota</taxon>
        <taxon>Metazoa</taxon>
        <taxon>Ecdysozoa</taxon>
        <taxon>Nematoda</taxon>
        <taxon>Chromadorea</taxon>
        <taxon>Rhabditida</taxon>
        <taxon>Tylenchina</taxon>
        <taxon>Panagrolaimomorpha</taxon>
        <taxon>Panagrolaimoidea</taxon>
        <taxon>Panagrolaimidae</taxon>
        <taxon>Panagrellus</taxon>
    </lineage>
</organism>
<evidence type="ECO:0000256" key="10">
    <source>
        <dbReference type="ARBA" id="ARBA00025318"/>
    </source>
</evidence>
<dbReference type="GO" id="GO:0170039">
    <property type="term" value="P:proteinogenic amino acid metabolic process"/>
    <property type="evidence" value="ECO:0007669"/>
    <property type="project" value="UniProtKB-ARBA"/>
</dbReference>